<name>A0ACB8X6E6_9TELE</name>
<sequence>MEEHLKMLNVLRRTELFPAASTRVKLSAGRSVEESVGADFLLGAAVGADSNLQTVRAAGRDGREAMAAVQPQDDLLKMTHRETWKVQHERLHVKHRGHEAMHAEMVLILIATLVVAQIVLVQWKQRHHRSYNLVTLVQMWVVPLYFTIKLYWWRFLSMWGMFSVVTSYVIFRATRKPLSCRTPRMVYKWFLLIYKLSYAVGVLGYLAIMFTMIKAEDSMDVGVIMLFYGLYYGVMGRDFAEICSDYMASTIGYYNKGGMPSRSLTNDICAVCGQRILVDVEEEGFIEDTYQLSCGHIFHEFCIRGWCIVGKKQTCPYCNEKVDLKRMMNNPCPVEFSCKQRQYSSMALLKGNAGSRFNPTESTQPGRATGPQTVTHGQVRVKTENDGDSTVSRLSHTACTNSLQVYYIKTFTFVLTDSLQDGHLHRFTVKFSRADRYEYPVGCDQPQTVLEAIKSTENYNKMMKNKKCLDENIVIQLGKEDKESIVTTHFPCSCIRDGEAVIMSHESEMVEEAQNQHHKTVHTRNKYSVFYIDTVGGIHTRTKELFRNRAVKKFKYLCVYGEKGMTVDDALRNDGRFVKDLGNFTLSDNENPNCITERTQKVDNVDQKEFKICLPRNMRTNDEKLQNNLRGSEQFTKPVLNIVHQSGVSVRSAVKESGSSVNTEEIYEMLRQQFPDLKEWMESRFTGDSFQEALNLKKEEFGKIQQSFSEVHRVRKLLKVGESVCKVVVEKMRVGTGFVLFDNFILTNAHLFTGCVEGQHLREGVHVFVLFNYEDPEPHTNYYYYQLAQSDIYYSEGDLDYAILKLNPDSQTPNQTPQTKKMKVPPGLLKTFSPLPSNGEACIIGHPAGEVKKLDPTFIIEKEKREQAVCDHLHPYKDSLFISQSISHLIKAQGIENIMMGGSRAEKVVTYNTFMYHGSSGSPVFDAHCRVFGLHTAGYVYEFSNHTESVIEFAQPVLTVFEHFVSQLRERKDDKLLERVKKEAKGNTELEKVKMPRKKQKIHDIRSYFSKSGNAGSRFNPTESTQPGGATGPQPGGAIGPQTVTHGQVRVKTENDGDSTVSRLSHTAFTNSLQVYYIKTFTFVLTDFLQDGHLHRFTVKFSRADRYEYPVGCDQPQTVLEAIKSTENYNKMMENKKCLDENIVIQLGKEDKESIVTTHFPCSCIRDGETVIMSCESQMVEEAQNQHHKTVHTRNKYSVFYIDTVGGIHTRTKELFINRAVKKFKYLCVYGEKGMTVDDALRNDGRFVKDLGNFTLSDNENPNCITERTQKVDNLGQKAFKIRLPRNMRTNDEKLQNNLRGSEQFTKPVLNIVHQSGVSVRSAVKESGSSVNTEEIYEMLRQQFPDLKEWMESRFTGDSFQEALNLKKEEFGKIQQSFSEVHRVRKLLKVGESVCKVVVEDMRVGTGFVLFDNFILTNAHLFTGCTERQNVFVLFNYEDPEPHTNYYYYQLAQSDIYYSEGDLDYAILELNPDSQRPNQTPQTKKMKLPPGLLKTFSPLPSNGEACIIGHPAGGLKKLDPTFIIEKEKREQAVCDHLHPYKDSLFSVHSILNLIKAQGIENIMMGGSRAEKVVTYNTFMYHGSSGSPVFDAHCRVFGLHTAGYVYGFPNHTESVIEFAQPVLTVFEHFVSQLMKRKDEELLERVKKEAKGNTELEKILDLRADVKTPTKKKKAKNIKSFLRRVKMARKKKKRKDKRSLSRSDIPGSFTTTENSQLGGASSSPLGGASVSQVSSYVTVKFLMDYIAPPRSSVILTIRITLLTVINVSQCWI</sequence>
<comment type="caution">
    <text evidence="1">The sequence shown here is derived from an EMBL/GenBank/DDBJ whole genome shotgun (WGS) entry which is preliminary data.</text>
</comment>
<organism evidence="1 2">
    <name type="scientific">Scortum barcoo</name>
    <name type="common">barcoo grunter</name>
    <dbReference type="NCBI Taxonomy" id="214431"/>
    <lineage>
        <taxon>Eukaryota</taxon>
        <taxon>Metazoa</taxon>
        <taxon>Chordata</taxon>
        <taxon>Craniata</taxon>
        <taxon>Vertebrata</taxon>
        <taxon>Euteleostomi</taxon>
        <taxon>Actinopterygii</taxon>
        <taxon>Neopterygii</taxon>
        <taxon>Teleostei</taxon>
        <taxon>Neoteleostei</taxon>
        <taxon>Acanthomorphata</taxon>
        <taxon>Eupercaria</taxon>
        <taxon>Centrarchiformes</taxon>
        <taxon>Terapontoidei</taxon>
        <taxon>Terapontidae</taxon>
        <taxon>Scortum</taxon>
    </lineage>
</organism>
<keyword evidence="2" id="KW-1185">Reference proteome</keyword>
<dbReference type="EMBL" id="CM041532">
    <property type="protein sequence ID" value="KAI3375875.1"/>
    <property type="molecule type" value="Genomic_DNA"/>
</dbReference>
<dbReference type="Proteomes" id="UP000831701">
    <property type="component" value="Chromosome 2"/>
</dbReference>
<protein>
    <submittedName>
        <fullName evidence="1">Uncharacterized protein</fullName>
    </submittedName>
</protein>
<reference evidence="1" key="1">
    <citation type="submission" date="2022-04" db="EMBL/GenBank/DDBJ databases">
        <title>Jade perch genome.</title>
        <authorList>
            <person name="Chao B."/>
        </authorList>
    </citation>
    <scope>NUCLEOTIDE SEQUENCE</scope>
    <source>
        <strain evidence="1">CB-2022</strain>
    </source>
</reference>
<gene>
    <name evidence="1" type="ORF">L3Q82_003762</name>
</gene>
<evidence type="ECO:0000313" key="1">
    <source>
        <dbReference type="EMBL" id="KAI3375875.1"/>
    </source>
</evidence>
<evidence type="ECO:0000313" key="2">
    <source>
        <dbReference type="Proteomes" id="UP000831701"/>
    </source>
</evidence>
<proteinExistence type="predicted"/>
<accession>A0ACB8X6E6</accession>